<feature type="transmembrane region" description="Helical" evidence="6">
    <location>
        <begin position="12"/>
        <end position="32"/>
    </location>
</feature>
<dbReference type="PANTHER" id="PTHR30482:SF10">
    <property type="entry name" value="HIGH-AFFINITY BRANCHED-CHAIN AMINO ACID TRANSPORT PROTEIN BRAE"/>
    <property type="match status" value="1"/>
</dbReference>
<organism evidence="7 8">
    <name type="scientific">Geobacillus thermodenitrificans (strain NG80-2)</name>
    <dbReference type="NCBI Taxonomy" id="420246"/>
    <lineage>
        <taxon>Bacteria</taxon>
        <taxon>Bacillati</taxon>
        <taxon>Bacillota</taxon>
        <taxon>Bacilli</taxon>
        <taxon>Bacillales</taxon>
        <taxon>Anoxybacillaceae</taxon>
        <taxon>Geobacillus</taxon>
    </lineage>
</organism>
<dbReference type="PANTHER" id="PTHR30482">
    <property type="entry name" value="HIGH-AFFINITY BRANCHED-CHAIN AMINO ACID TRANSPORT SYSTEM PERMEASE"/>
    <property type="match status" value="1"/>
</dbReference>
<evidence type="ECO:0000256" key="3">
    <source>
        <dbReference type="ARBA" id="ARBA00022692"/>
    </source>
</evidence>
<feature type="transmembrane region" description="Helical" evidence="6">
    <location>
        <begin position="244"/>
        <end position="269"/>
    </location>
</feature>
<proteinExistence type="predicted"/>
<name>A4ISG9_GEOTN</name>
<dbReference type="Pfam" id="PF02653">
    <property type="entry name" value="BPD_transp_2"/>
    <property type="match status" value="1"/>
</dbReference>
<feature type="transmembrane region" description="Helical" evidence="6">
    <location>
        <begin position="121"/>
        <end position="139"/>
    </location>
</feature>
<evidence type="ECO:0000256" key="1">
    <source>
        <dbReference type="ARBA" id="ARBA00004651"/>
    </source>
</evidence>
<keyword evidence="2" id="KW-1003">Cell membrane</keyword>
<dbReference type="eggNOG" id="COG4177">
    <property type="taxonomic scope" value="Bacteria"/>
</dbReference>
<dbReference type="EMBL" id="CP000557">
    <property type="protein sequence ID" value="ABO68273.1"/>
    <property type="molecule type" value="Genomic_DNA"/>
</dbReference>
<keyword evidence="4 6" id="KW-1133">Transmembrane helix</keyword>
<dbReference type="CDD" id="cd06581">
    <property type="entry name" value="TM_PBP1_LivM_like"/>
    <property type="match status" value="1"/>
</dbReference>
<protein>
    <submittedName>
        <fullName evidence="7">Branched-chain amino acid ABC transporter (Permease)</fullName>
    </submittedName>
</protein>
<dbReference type="Proteomes" id="UP000001578">
    <property type="component" value="Chromosome"/>
</dbReference>
<feature type="transmembrane region" description="Helical" evidence="6">
    <location>
        <begin position="204"/>
        <end position="224"/>
    </location>
</feature>
<feature type="transmembrane region" description="Helical" evidence="6">
    <location>
        <begin position="281"/>
        <end position="301"/>
    </location>
</feature>
<comment type="subcellular location">
    <subcellularLocation>
        <location evidence="1">Cell membrane</location>
        <topology evidence="1">Multi-pass membrane protein</topology>
    </subcellularLocation>
</comment>
<evidence type="ECO:0000313" key="8">
    <source>
        <dbReference type="Proteomes" id="UP000001578"/>
    </source>
</evidence>
<feature type="transmembrane region" description="Helical" evidence="6">
    <location>
        <begin position="38"/>
        <end position="61"/>
    </location>
</feature>
<evidence type="ECO:0000256" key="6">
    <source>
        <dbReference type="SAM" id="Phobius"/>
    </source>
</evidence>
<dbReference type="KEGG" id="gtn:GTNG_2928"/>
<accession>A4ISG9</accession>
<reference evidence="7 8" key="1">
    <citation type="journal article" date="2007" name="Proc. Natl. Acad. Sci. U.S.A.">
        <title>Genome and proteome of long-chain alkane degrading Geobacillus thermodenitrificans NG80-2 isolated from a deep-subsurface oil reservoir.</title>
        <authorList>
            <person name="Feng L."/>
            <person name="Wang W."/>
            <person name="Cheng J."/>
            <person name="Ren Y."/>
            <person name="Zhao G."/>
            <person name="Gao C."/>
            <person name="Tang Y."/>
            <person name="Liu X."/>
            <person name="Han W."/>
            <person name="Peng X."/>
            <person name="Liu R."/>
            <person name="Wang L."/>
        </authorList>
    </citation>
    <scope>NUCLEOTIDE SEQUENCE [LARGE SCALE GENOMIC DNA]</scope>
    <source>
        <strain evidence="7 8">NG80-2</strain>
    </source>
</reference>
<evidence type="ECO:0000313" key="7">
    <source>
        <dbReference type="EMBL" id="ABO68273.1"/>
    </source>
</evidence>
<dbReference type="InterPro" id="IPR043428">
    <property type="entry name" value="LivM-like"/>
</dbReference>
<feature type="transmembrane region" description="Helical" evidence="6">
    <location>
        <begin position="159"/>
        <end position="177"/>
    </location>
</feature>
<dbReference type="AlphaFoldDB" id="A4ISG9"/>
<keyword evidence="5 6" id="KW-0472">Membrane</keyword>
<dbReference type="InterPro" id="IPR001851">
    <property type="entry name" value="ABC_transp_permease"/>
</dbReference>
<feature type="transmembrane region" description="Helical" evidence="6">
    <location>
        <begin position="68"/>
        <end position="88"/>
    </location>
</feature>
<feature type="transmembrane region" description="Helical" evidence="6">
    <location>
        <begin position="94"/>
        <end position="114"/>
    </location>
</feature>
<evidence type="ECO:0000256" key="4">
    <source>
        <dbReference type="ARBA" id="ARBA00022989"/>
    </source>
</evidence>
<evidence type="ECO:0000256" key="5">
    <source>
        <dbReference type="ARBA" id="ARBA00023136"/>
    </source>
</evidence>
<dbReference type="GO" id="GO:0005886">
    <property type="term" value="C:plasma membrane"/>
    <property type="evidence" value="ECO:0007669"/>
    <property type="project" value="UniProtKB-SubCell"/>
</dbReference>
<evidence type="ECO:0000256" key="2">
    <source>
        <dbReference type="ARBA" id="ARBA00022475"/>
    </source>
</evidence>
<dbReference type="GO" id="GO:0015658">
    <property type="term" value="F:branched-chain amino acid transmembrane transporter activity"/>
    <property type="evidence" value="ECO:0007669"/>
    <property type="project" value="InterPro"/>
</dbReference>
<keyword evidence="3 6" id="KW-0812">Transmembrane</keyword>
<gene>
    <name evidence="7" type="ordered locus">GTNG_2928</name>
</gene>
<dbReference type="HOGENOM" id="CLU_031365_1_2_9"/>
<sequence length="328" mass="35512">MVWNMATWKRTRGFWVSIILAFAFFAVVQWLITSGTLNIFYVNTLFFMAINVILAASLHLIIGITGQFSIGHAGFFAVGAYASAIMTMKLQLPFAVGVLVAGVAAMLAGLIIGVPSLRLKGDYLAIATLGFGEIVRIVLLNIDYVGGASGMTVTHMTTWPWVFACLLITIIVIANFTNSTHGRACISIREDEIAADAMGINTTYYKVAAFAIGSFFAGIAGALYAHHFYIIQPSNFGFLKSFDILIFVVLGGLGSLSGATISAVLLTIVSTFLQNYPETRMIIYSLVLIFVMLYRPTGLMGKKELTSLLKWRKTAQGGMNHGSKNTVA</sequence>